<dbReference type="InterPro" id="IPR013783">
    <property type="entry name" value="Ig-like_fold"/>
</dbReference>
<dbReference type="InterPro" id="IPR013780">
    <property type="entry name" value="Glyco_hydro_b"/>
</dbReference>
<dbReference type="InterPro" id="IPR011837">
    <property type="entry name" value="Glycogen_debranch_GlgX"/>
</dbReference>
<dbReference type="PANTHER" id="PTHR43002">
    <property type="entry name" value="GLYCOGEN DEBRANCHING ENZYME"/>
    <property type="match status" value="1"/>
</dbReference>
<name>A0A1H2PP56_9BURK</name>
<organism evidence="6 7">
    <name type="scientific">Chitinasiproducens palmae</name>
    <dbReference type="NCBI Taxonomy" id="1770053"/>
    <lineage>
        <taxon>Bacteria</taxon>
        <taxon>Pseudomonadati</taxon>
        <taxon>Pseudomonadota</taxon>
        <taxon>Betaproteobacteria</taxon>
        <taxon>Burkholderiales</taxon>
        <taxon>Burkholderiaceae</taxon>
        <taxon>Chitinasiproducens</taxon>
    </lineage>
</organism>
<dbReference type="EMBL" id="FNLO01000003">
    <property type="protein sequence ID" value="SDV47654.1"/>
    <property type="molecule type" value="Genomic_DNA"/>
</dbReference>
<dbReference type="SUPFAM" id="SSF51011">
    <property type="entry name" value="Glycosyl hydrolase domain"/>
    <property type="match status" value="1"/>
</dbReference>
<dbReference type="SMART" id="SM00642">
    <property type="entry name" value="Aamy"/>
    <property type="match status" value="1"/>
</dbReference>
<dbReference type="AlphaFoldDB" id="A0A1H2PP56"/>
<comment type="similarity">
    <text evidence="1">Belongs to the glycosyl hydrolase 13 family.</text>
</comment>
<keyword evidence="2" id="KW-0378">Hydrolase</keyword>
<evidence type="ECO:0000256" key="1">
    <source>
        <dbReference type="ARBA" id="ARBA00008061"/>
    </source>
</evidence>
<evidence type="ECO:0000313" key="7">
    <source>
        <dbReference type="Proteomes" id="UP000243719"/>
    </source>
</evidence>
<dbReference type="Proteomes" id="UP000243719">
    <property type="component" value="Unassembled WGS sequence"/>
</dbReference>
<evidence type="ECO:0000256" key="4">
    <source>
        <dbReference type="SAM" id="MobiDB-lite"/>
    </source>
</evidence>
<proteinExistence type="inferred from homology"/>
<dbReference type="CDD" id="cd02856">
    <property type="entry name" value="E_set_GDE_Isoamylase_N"/>
    <property type="match status" value="1"/>
</dbReference>
<evidence type="ECO:0000259" key="5">
    <source>
        <dbReference type="SMART" id="SM00642"/>
    </source>
</evidence>
<dbReference type="Gene3D" id="2.60.40.10">
    <property type="entry name" value="Immunoglobulins"/>
    <property type="match status" value="1"/>
</dbReference>
<dbReference type="Gene3D" id="3.20.20.80">
    <property type="entry name" value="Glycosidases"/>
    <property type="match status" value="1"/>
</dbReference>
<dbReference type="CDD" id="cd11326">
    <property type="entry name" value="AmyAc_Glg_debranch"/>
    <property type="match status" value="1"/>
</dbReference>
<dbReference type="SUPFAM" id="SSF51445">
    <property type="entry name" value="(Trans)glycosidases"/>
    <property type="match status" value="1"/>
</dbReference>
<feature type="compositionally biased region" description="Basic and acidic residues" evidence="4">
    <location>
        <begin position="480"/>
        <end position="491"/>
    </location>
</feature>
<protein>
    <submittedName>
        <fullName evidence="6">Glycogen operon protein</fullName>
    </submittedName>
</protein>
<dbReference type="STRING" id="1770053.SAMN05216551_103190"/>
<reference evidence="7" key="1">
    <citation type="submission" date="2016-09" db="EMBL/GenBank/DDBJ databases">
        <authorList>
            <person name="Varghese N."/>
            <person name="Submissions S."/>
        </authorList>
    </citation>
    <scope>NUCLEOTIDE SEQUENCE [LARGE SCALE GENOMIC DNA]</scope>
    <source>
        <strain evidence="7">JS23</strain>
    </source>
</reference>
<evidence type="ECO:0000256" key="3">
    <source>
        <dbReference type="ARBA" id="ARBA00023295"/>
    </source>
</evidence>
<keyword evidence="7" id="KW-1185">Reference proteome</keyword>
<keyword evidence="3" id="KW-0326">Glycosidase</keyword>
<dbReference type="InterPro" id="IPR004193">
    <property type="entry name" value="Glyco_hydro_13_N"/>
</dbReference>
<feature type="domain" description="Glycosyl hydrolase family 13 catalytic" evidence="5">
    <location>
        <begin position="165"/>
        <end position="589"/>
    </location>
</feature>
<feature type="region of interest" description="Disordered" evidence="4">
    <location>
        <begin position="480"/>
        <end position="515"/>
    </location>
</feature>
<dbReference type="GO" id="GO:0005980">
    <property type="term" value="P:glycogen catabolic process"/>
    <property type="evidence" value="ECO:0007669"/>
    <property type="project" value="InterPro"/>
</dbReference>
<evidence type="ECO:0000256" key="2">
    <source>
        <dbReference type="ARBA" id="ARBA00022801"/>
    </source>
</evidence>
<dbReference type="NCBIfam" id="TIGR02100">
    <property type="entry name" value="glgX_debranch"/>
    <property type="match status" value="1"/>
</dbReference>
<dbReference type="Gene3D" id="2.60.40.1180">
    <property type="entry name" value="Golgi alpha-mannosidase II"/>
    <property type="match status" value="1"/>
</dbReference>
<dbReference type="GO" id="GO:0004135">
    <property type="term" value="F:amylo-alpha-1,6-glucosidase activity"/>
    <property type="evidence" value="ECO:0007669"/>
    <property type="project" value="InterPro"/>
</dbReference>
<dbReference type="InterPro" id="IPR006047">
    <property type="entry name" value="GH13_cat_dom"/>
</dbReference>
<dbReference type="OrthoDB" id="3236218at2"/>
<dbReference type="InterPro" id="IPR017853">
    <property type="entry name" value="GH"/>
</dbReference>
<dbReference type="SUPFAM" id="SSF81296">
    <property type="entry name" value="E set domains"/>
    <property type="match status" value="1"/>
</dbReference>
<dbReference type="InterPro" id="IPR044505">
    <property type="entry name" value="GlgX_Isoamylase_N_E_set"/>
</dbReference>
<accession>A0A1H2PP56</accession>
<sequence>MRHWPPDRLAAGLPYPLGATWDGLGCNFAVFSAHAERIEVCLFDPAGRREVARLALPECTDDVWHGYLPGAQPGQLYGLRAYGPYQPHAGHRFNPHKLLLDPYARQLAGRLRWSDALYAFRPTSSRADLSFDRRDSAPAMPKAVIVDPARPDTGDRPPGHAWQDTVIYEAHVRGASMLRRDLLPPLRGTFAALADPVQIDHLHRLGVTAIELLPVQAFAQDRFLVQRGLGNYWGYSTLSYFAPEPRYIADQAGHHAADEFRLAVRRFHAAGIEVILDVVYNHTCESNELGPTLSWRGLDNASYYRLLPGEPRHYENVTGCGNTLNLSHPRVLQMVMDSLRHWALVYGIDGFRFDLGSTLGREAHGFDPGAGFFDAIRQDPVLATRKLISEPWDIGPGGYQLGEHPSGFAEWNDRFRDGARRLWRGDPYARQEFAARLSGSADLFGRPHRRAWASVNFVACHDGFPLADLVAYAHKHNDANGEDGRDGHDDNASSNWVPPAGNDPAHDGPSDDPAVNETRARVARALVAMPFLSLGTPMILAGDEFGHSQRGNNNAYCQDNPISWLDWQQARGEAARTMTDFVARLTALRRAYPLLRRDRFLSGTETWLPGVHDVDWFDPGGTPLTPAAWQDPTQRAFQCRRAGESRTGGVDVLTLLCNPEPVPLPFRLPEPTLRWRKVLDSAAPGEPSGPVDGTTVSVAAHSVVVVAAVARDGAHRHGHAAPLAPSSASSDAS</sequence>
<dbReference type="Pfam" id="PF02922">
    <property type="entry name" value="CBM_48"/>
    <property type="match status" value="1"/>
</dbReference>
<dbReference type="RefSeq" id="WP_091906330.1">
    <property type="nucleotide sequence ID" value="NZ_FNLO01000003.1"/>
</dbReference>
<gene>
    <name evidence="6" type="ORF">SAMN05216551_103190</name>
</gene>
<evidence type="ECO:0000313" key="6">
    <source>
        <dbReference type="EMBL" id="SDV47654.1"/>
    </source>
</evidence>
<dbReference type="InterPro" id="IPR014756">
    <property type="entry name" value="Ig_E-set"/>
</dbReference>